<sequence length="46" mass="5226">MALVIVVRKNRLPVETLALLTPDGCEVIREQYVIVRITTVHMLHGK</sequence>
<accession>A0A0E4CWQ1</accession>
<dbReference type="AlphaFoldDB" id="A0A0E4CWQ1"/>
<gene>
    <name evidence="1" type="ORF">PRIO_3108</name>
</gene>
<dbReference type="KEGG" id="pri:PRIO_3108"/>
<name>A0A0E4CWQ1_9BACL</name>
<protein>
    <submittedName>
        <fullName evidence="1">Uncharacterized protein</fullName>
    </submittedName>
</protein>
<dbReference type="EMBL" id="LN831776">
    <property type="protein sequence ID" value="CQR55511.1"/>
    <property type="molecule type" value="Genomic_DNA"/>
</dbReference>
<evidence type="ECO:0000313" key="2">
    <source>
        <dbReference type="Proteomes" id="UP000033163"/>
    </source>
</evidence>
<dbReference type="Proteomes" id="UP000033163">
    <property type="component" value="Chromosome I"/>
</dbReference>
<dbReference type="HOGENOM" id="CLU_3186718_0_0_9"/>
<reference evidence="2" key="1">
    <citation type="submission" date="2015-03" db="EMBL/GenBank/DDBJ databases">
        <authorList>
            <person name="Wibberg D."/>
        </authorList>
    </citation>
    <scope>NUCLEOTIDE SEQUENCE [LARGE SCALE GENOMIC DNA]</scope>
</reference>
<dbReference type="PATRIC" id="fig|1073571.4.peg.3315"/>
<proteinExistence type="predicted"/>
<evidence type="ECO:0000313" key="1">
    <source>
        <dbReference type="EMBL" id="CQR55511.1"/>
    </source>
</evidence>
<organism evidence="1 2">
    <name type="scientific">Paenibacillus riograndensis SBR5</name>
    <dbReference type="NCBI Taxonomy" id="1073571"/>
    <lineage>
        <taxon>Bacteria</taxon>
        <taxon>Bacillati</taxon>
        <taxon>Bacillota</taxon>
        <taxon>Bacilli</taxon>
        <taxon>Bacillales</taxon>
        <taxon>Paenibacillaceae</taxon>
        <taxon>Paenibacillus</taxon>
        <taxon>Paenibacillus sonchi group</taxon>
    </lineage>
</organism>